<evidence type="ECO:0008006" key="5">
    <source>
        <dbReference type="Google" id="ProtNLM"/>
    </source>
</evidence>
<proteinExistence type="predicted"/>
<evidence type="ECO:0000313" key="4">
    <source>
        <dbReference type="Proteomes" id="UP001500236"/>
    </source>
</evidence>
<protein>
    <recommendedName>
        <fullName evidence="5">Cobalamin biosynthesis protein CbiX</fullName>
    </recommendedName>
</protein>
<keyword evidence="1" id="KW-0479">Metal-binding</keyword>
<accession>A0ABP6LVV8</accession>
<keyword evidence="2" id="KW-0456">Lyase</keyword>
<organism evidence="3 4">
    <name type="scientific">Nesterenkonia aethiopica</name>
    <dbReference type="NCBI Taxonomy" id="269144"/>
    <lineage>
        <taxon>Bacteria</taxon>
        <taxon>Bacillati</taxon>
        <taxon>Actinomycetota</taxon>
        <taxon>Actinomycetes</taxon>
        <taxon>Micrococcales</taxon>
        <taxon>Micrococcaceae</taxon>
        <taxon>Nesterenkonia</taxon>
    </lineage>
</organism>
<keyword evidence="4" id="KW-1185">Reference proteome</keyword>
<dbReference type="InterPro" id="IPR002762">
    <property type="entry name" value="CbiX-like"/>
</dbReference>
<dbReference type="SUPFAM" id="SSF53800">
    <property type="entry name" value="Chelatase"/>
    <property type="match status" value="1"/>
</dbReference>
<evidence type="ECO:0000256" key="1">
    <source>
        <dbReference type="ARBA" id="ARBA00022723"/>
    </source>
</evidence>
<dbReference type="RefSeq" id="WP_344684409.1">
    <property type="nucleotide sequence ID" value="NZ_BAAAVT010000007.1"/>
</dbReference>
<dbReference type="PANTHER" id="PTHR33542">
    <property type="entry name" value="SIROHYDROCHLORIN FERROCHELATASE, CHLOROPLASTIC"/>
    <property type="match status" value="1"/>
</dbReference>
<sequence length="257" mass="26170">MSPESPELPPALVAISHGTSDAAGQAVVRRLADDVAAAAEARDLDAPVRLGHVDVQDPDVPATLAQLPESLPAVVVPVLLSAGYHVHVDLRMETADVGREVAIAGALGPDDRLVDILVRRLAEAGASPGTDRIILGVAGSSDPAAVEDCHEMGRRLSARLGADVEVAFLAAAQPTVAGAVADARQARDAAGEGGRVVVASYLLAPGYFQTLLEKAAGDVTTAPLLPAPQDAGAPPASPPELVDIILDRYAAAGPARR</sequence>
<dbReference type="InterPro" id="IPR050963">
    <property type="entry name" value="Sirohydro_Cobaltochel/CbiX"/>
</dbReference>
<comment type="caution">
    <text evidence="3">The sequence shown here is derived from an EMBL/GenBank/DDBJ whole genome shotgun (WGS) entry which is preliminary data.</text>
</comment>
<evidence type="ECO:0000256" key="2">
    <source>
        <dbReference type="ARBA" id="ARBA00023239"/>
    </source>
</evidence>
<dbReference type="Proteomes" id="UP001500236">
    <property type="component" value="Unassembled WGS sequence"/>
</dbReference>
<evidence type="ECO:0000313" key="3">
    <source>
        <dbReference type="EMBL" id="GAA3062040.1"/>
    </source>
</evidence>
<gene>
    <name evidence="3" type="ORF">GCM10010529_14350</name>
</gene>
<reference evidence="4" key="1">
    <citation type="journal article" date="2019" name="Int. J. Syst. Evol. Microbiol.">
        <title>The Global Catalogue of Microorganisms (GCM) 10K type strain sequencing project: providing services to taxonomists for standard genome sequencing and annotation.</title>
        <authorList>
            <consortium name="The Broad Institute Genomics Platform"/>
            <consortium name="The Broad Institute Genome Sequencing Center for Infectious Disease"/>
            <person name="Wu L."/>
            <person name="Ma J."/>
        </authorList>
    </citation>
    <scope>NUCLEOTIDE SEQUENCE [LARGE SCALE GENOMIC DNA]</scope>
    <source>
        <strain evidence="4">JCM 14309</strain>
    </source>
</reference>
<dbReference type="Gene3D" id="3.40.50.1400">
    <property type="match status" value="2"/>
</dbReference>
<dbReference type="EMBL" id="BAAAVT010000007">
    <property type="protein sequence ID" value="GAA3062040.1"/>
    <property type="molecule type" value="Genomic_DNA"/>
</dbReference>
<dbReference type="PANTHER" id="PTHR33542:SF5">
    <property type="entry name" value="FERROCHELATASE CHE1"/>
    <property type="match status" value="1"/>
</dbReference>
<name>A0ABP6LVV8_9MICC</name>
<dbReference type="Pfam" id="PF01903">
    <property type="entry name" value="CbiX"/>
    <property type="match status" value="2"/>
</dbReference>